<dbReference type="HOGENOM" id="CLU_153063_1_0_6"/>
<dbReference type="EMBL" id="CP006731">
    <property type="protein sequence ID" value="AHB68996.1"/>
    <property type="molecule type" value="Genomic_DNA"/>
</dbReference>
<evidence type="ECO:0000313" key="1">
    <source>
        <dbReference type="EMBL" id="AHB68996.1"/>
    </source>
</evidence>
<proteinExistence type="predicted"/>
<dbReference type="Pfam" id="PF04320">
    <property type="entry name" value="YggL_50S_bp"/>
    <property type="match status" value="1"/>
</dbReference>
<dbReference type="Proteomes" id="UP000018545">
    <property type="component" value="Chromosome"/>
</dbReference>
<dbReference type="PANTHER" id="PTHR38778">
    <property type="entry name" value="CYTOPLASMIC PROTEIN-RELATED"/>
    <property type="match status" value="1"/>
</dbReference>
<evidence type="ECO:0000313" key="2">
    <source>
        <dbReference type="Proteomes" id="UP000018545"/>
    </source>
</evidence>
<accession>V5TUP7</accession>
<dbReference type="GO" id="GO:0005829">
    <property type="term" value="C:cytosol"/>
    <property type="evidence" value="ECO:0007669"/>
    <property type="project" value="TreeGrafter"/>
</dbReference>
<dbReference type="PATRIC" id="fig|1401659.3.peg.631"/>
<protein>
    <recommendedName>
        <fullName evidence="3">DUF469 domain-containing protein</fullName>
    </recommendedName>
</protein>
<sequence length="118" mass="13628">MGLNVRESKIMAKNRSRRLRKKMHIDEFQELGFTVTWRFPQGATDEQINTTVDELISEAIEPNGLAFGGSGNQAWEGLVFRQQIGKCTDEDREVVRKWLEARGMSDVQVSELVDIWWD</sequence>
<organism evidence="1 2">
    <name type="scientific">Cronobacter malonaticus</name>
    <dbReference type="NCBI Taxonomy" id="413503"/>
    <lineage>
        <taxon>Bacteria</taxon>
        <taxon>Pseudomonadati</taxon>
        <taxon>Pseudomonadota</taxon>
        <taxon>Gammaproteobacteria</taxon>
        <taxon>Enterobacterales</taxon>
        <taxon>Enterobacteriaceae</taxon>
        <taxon>Cronobacter</taxon>
    </lineage>
</organism>
<name>V5TUP7_9ENTR</name>
<dbReference type="NCBIfam" id="NF008685">
    <property type="entry name" value="PRK11702.1"/>
    <property type="match status" value="1"/>
</dbReference>
<dbReference type="KEGG" id="csi:P262_00894"/>
<dbReference type="PANTHER" id="PTHR38778:SF1">
    <property type="entry name" value="CYTOPLASMIC PROTEIN"/>
    <property type="match status" value="1"/>
</dbReference>
<dbReference type="AlphaFoldDB" id="V5TUP7"/>
<gene>
    <name evidence="1" type="ORF">P262_00894</name>
</gene>
<reference evidence="1 2" key="1">
    <citation type="journal article" date="2014" name="Genome Announc.">
        <title>Complete Genome Sequence of Cronobacter sakazakii Strain CMCC 45402.</title>
        <authorList>
            <person name="Zhao Z."/>
            <person name="Wang L."/>
            <person name="Wang B."/>
            <person name="Liang H."/>
            <person name="Ye Q."/>
            <person name="Zeng M."/>
        </authorList>
    </citation>
    <scope>NUCLEOTIDE SEQUENCE [LARGE SCALE GENOMIC DNA]</scope>
    <source>
        <strain evidence="2">45402</strain>
    </source>
</reference>
<evidence type="ECO:0008006" key="3">
    <source>
        <dbReference type="Google" id="ProtNLM"/>
    </source>
</evidence>
<dbReference type="InterPro" id="IPR007416">
    <property type="entry name" value="YggL_50S_bp"/>
</dbReference>